<dbReference type="EMBL" id="QREG01000022">
    <property type="protein sequence ID" value="RED94130.1"/>
    <property type="molecule type" value="Genomic_DNA"/>
</dbReference>
<dbReference type="RefSeq" id="WP_115869726.1">
    <property type="nucleotide sequence ID" value="NZ_QREG01000022.1"/>
</dbReference>
<protein>
    <submittedName>
        <fullName evidence="1">Uncharacterized protein</fullName>
    </submittedName>
</protein>
<comment type="caution">
    <text evidence="1">The sequence shown here is derived from an EMBL/GenBank/DDBJ whole genome shotgun (WGS) entry which is preliminary data.</text>
</comment>
<evidence type="ECO:0000313" key="2">
    <source>
        <dbReference type="Proteomes" id="UP000256779"/>
    </source>
</evidence>
<proteinExistence type="predicted"/>
<organism evidence="1 2">
    <name type="scientific">Marinoscillum furvescens DSM 4134</name>
    <dbReference type="NCBI Taxonomy" id="1122208"/>
    <lineage>
        <taxon>Bacteria</taxon>
        <taxon>Pseudomonadati</taxon>
        <taxon>Bacteroidota</taxon>
        <taxon>Cytophagia</taxon>
        <taxon>Cytophagales</taxon>
        <taxon>Reichenbachiellaceae</taxon>
        <taxon>Marinoscillum</taxon>
    </lineage>
</organism>
<dbReference type="OrthoDB" id="1467052at2"/>
<gene>
    <name evidence="1" type="ORF">C7460_12271</name>
</gene>
<evidence type="ECO:0000313" key="1">
    <source>
        <dbReference type="EMBL" id="RED94130.1"/>
    </source>
</evidence>
<sequence>MHAYYILLWESSAVIISFDAMKEENPEFVPIEKAFHSFETDAPFSHCLECEKYLLDEGTNYLIEKAVRNYQGFRAKDVIFDYAICLECAQELQKGISKESLSVMQDYMQRHFASEGRLRQLQESQGNIPGLIEQCMVTGKSADTCEEYQIFAFCSGDKINLTMPPYMVSGQVLDELQELLSDSTRDHLNGFFNKHFTPAPGLMEPDPRFILL</sequence>
<accession>A0A3D9KZZ7</accession>
<name>A0A3D9KZZ7_MARFU</name>
<dbReference type="Proteomes" id="UP000256779">
    <property type="component" value="Unassembled WGS sequence"/>
</dbReference>
<keyword evidence="2" id="KW-1185">Reference proteome</keyword>
<dbReference type="AlphaFoldDB" id="A0A3D9KZZ7"/>
<reference evidence="1 2" key="1">
    <citation type="submission" date="2018-07" db="EMBL/GenBank/DDBJ databases">
        <title>Genomic Encyclopedia of Type Strains, Phase IV (KMG-IV): sequencing the most valuable type-strain genomes for metagenomic binning, comparative biology and taxonomic classification.</title>
        <authorList>
            <person name="Goeker M."/>
        </authorList>
    </citation>
    <scope>NUCLEOTIDE SEQUENCE [LARGE SCALE GENOMIC DNA]</scope>
    <source>
        <strain evidence="1 2">DSM 4134</strain>
    </source>
</reference>